<dbReference type="InterPro" id="IPR002734">
    <property type="entry name" value="RibDG_C"/>
</dbReference>
<gene>
    <name evidence="2" type="ORF">Pflav_055190</name>
</gene>
<dbReference type="PANTHER" id="PTHR38011:SF12">
    <property type="entry name" value="BIFUNCTIONAL DEAMINASE-REDUCTASE DOMAIN PROTEIN"/>
    <property type="match status" value="1"/>
</dbReference>
<dbReference type="EMBL" id="AP022870">
    <property type="protein sequence ID" value="BCB79109.1"/>
    <property type="molecule type" value="Genomic_DNA"/>
</dbReference>
<dbReference type="InterPro" id="IPR050765">
    <property type="entry name" value="Riboflavin_Biosynth_HTPR"/>
</dbReference>
<dbReference type="GO" id="GO:0009231">
    <property type="term" value="P:riboflavin biosynthetic process"/>
    <property type="evidence" value="ECO:0007669"/>
    <property type="project" value="InterPro"/>
</dbReference>
<keyword evidence="3" id="KW-1185">Reference proteome</keyword>
<accession>A0A6F8XZ93</accession>
<reference evidence="2 3" key="1">
    <citation type="submission" date="2020-03" db="EMBL/GenBank/DDBJ databases">
        <title>Whole genome shotgun sequence of Phytohabitans flavus NBRC 107702.</title>
        <authorList>
            <person name="Komaki H."/>
            <person name="Tamura T."/>
        </authorList>
    </citation>
    <scope>NUCLEOTIDE SEQUENCE [LARGE SCALE GENOMIC DNA]</scope>
    <source>
        <strain evidence="2 3">NBRC 107702</strain>
    </source>
</reference>
<dbReference type="SUPFAM" id="SSF53597">
    <property type="entry name" value="Dihydrofolate reductase-like"/>
    <property type="match status" value="1"/>
</dbReference>
<dbReference type="Proteomes" id="UP000502508">
    <property type="component" value="Chromosome"/>
</dbReference>
<sequence length="180" mass="19351">MAKMLYSATMSLDGFIAEHGGDMSWMKPYFGPNPEMDNIVDRIGALLVGRRTFEGDDPNKGTEHEGAFGGAWSGPTFVLTHRIPADPAPGITFMDDLESAVAAAKEAAGDKYVNILGAETARSCLDAGLLDEVLVCVAPVLLGDGTRLFERPGGDNVQLERISLTHGEFATNIWTRVLPR</sequence>
<evidence type="ECO:0000313" key="2">
    <source>
        <dbReference type="EMBL" id="BCB79109.1"/>
    </source>
</evidence>
<organism evidence="2 3">
    <name type="scientific">Phytohabitans flavus</name>
    <dbReference type="NCBI Taxonomy" id="1076124"/>
    <lineage>
        <taxon>Bacteria</taxon>
        <taxon>Bacillati</taxon>
        <taxon>Actinomycetota</taxon>
        <taxon>Actinomycetes</taxon>
        <taxon>Micromonosporales</taxon>
        <taxon>Micromonosporaceae</taxon>
    </lineage>
</organism>
<protein>
    <submittedName>
        <fullName evidence="2">Deaminase</fullName>
    </submittedName>
</protein>
<reference evidence="2 3" key="2">
    <citation type="submission" date="2020-03" db="EMBL/GenBank/DDBJ databases">
        <authorList>
            <person name="Ichikawa N."/>
            <person name="Kimura A."/>
            <person name="Kitahashi Y."/>
            <person name="Uohara A."/>
        </authorList>
    </citation>
    <scope>NUCLEOTIDE SEQUENCE [LARGE SCALE GENOMIC DNA]</scope>
    <source>
        <strain evidence="2 3">NBRC 107702</strain>
    </source>
</reference>
<dbReference type="KEGG" id="pfla:Pflav_055190"/>
<dbReference type="InterPro" id="IPR024072">
    <property type="entry name" value="DHFR-like_dom_sf"/>
</dbReference>
<dbReference type="AlphaFoldDB" id="A0A6F8XZ93"/>
<dbReference type="Pfam" id="PF01872">
    <property type="entry name" value="RibD_C"/>
    <property type="match status" value="1"/>
</dbReference>
<dbReference type="GO" id="GO:0008703">
    <property type="term" value="F:5-amino-6-(5-phosphoribosylamino)uracil reductase activity"/>
    <property type="evidence" value="ECO:0007669"/>
    <property type="project" value="InterPro"/>
</dbReference>
<dbReference type="RefSeq" id="WP_173038946.1">
    <property type="nucleotide sequence ID" value="NZ_AP022870.1"/>
</dbReference>
<dbReference type="Gene3D" id="3.40.430.10">
    <property type="entry name" value="Dihydrofolate Reductase, subunit A"/>
    <property type="match status" value="1"/>
</dbReference>
<dbReference type="PANTHER" id="PTHR38011">
    <property type="entry name" value="DIHYDROFOLATE REDUCTASE FAMILY PROTEIN (AFU_ORTHOLOGUE AFUA_8G06820)"/>
    <property type="match status" value="1"/>
</dbReference>
<name>A0A6F8XZ93_9ACTN</name>
<evidence type="ECO:0000313" key="3">
    <source>
        <dbReference type="Proteomes" id="UP000502508"/>
    </source>
</evidence>
<evidence type="ECO:0000259" key="1">
    <source>
        <dbReference type="Pfam" id="PF01872"/>
    </source>
</evidence>
<feature type="domain" description="Bacterial bifunctional deaminase-reductase C-terminal" evidence="1">
    <location>
        <begin position="5"/>
        <end position="163"/>
    </location>
</feature>
<proteinExistence type="predicted"/>